<evidence type="ECO:0008006" key="3">
    <source>
        <dbReference type="Google" id="ProtNLM"/>
    </source>
</evidence>
<dbReference type="RefSeq" id="WP_344731942.1">
    <property type="nucleotide sequence ID" value="NZ_BAAAZH010000006.1"/>
</dbReference>
<accession>A0ABP7XE89</accession>
<dbReference type="PANTHER" id="PTHR34720">
    <property type="entry name" value="MICROCYSTIN DEPENDENT PROTEIN"/>
    <property type="match status" value="1"/>
</dbReference>
<dbReference type="InterPro" id="IPR006311">
    <property type="entry name" value="TAT_signal"/>
</dbReference>
<dbReference type="InterPro" id="IPR011050">
    <property type="entry name" value="Pectin_lyase_fold/virulence"/>
</dbReference>
<dbReference type="SMART" id="SM00710">
    <property type="entry name" value="PbH1"/>
    <property type="match status" value="8"/>
</dbReference>
<dbReference type="EMBL" id="BAAAZH010000006">
    <property type="protein sequence ID" value="GAA4111962.1"/>
    <property type="molecule type" value="Genomic_DNA"/>
</dbReference>
<comment type="caution">
    <text evidence="1">The sequence shown here is derived from an EMBL/GenBank/DDBJ whole genome shotgun (WGS) entry which is preliminary data.</text>
</comment>
<protein>
    <recommendedName>
        <fullName evidence="3">Right handed beta helix domain-containing protein</fullName>
    </recommendedName>
</protein>
<dbReference type="SUPFAM" id="SSF51126">
    <property type="entry name" value="Pectin lyase-like"/>
    <property type="match status" value="2"/>
</dbReference>
<organism evidence="1 2">
    <name type="scientific">Nocardioides fonticola</name>
    <dbReference type="NCBI Taxonomy" id="450363"/>
    <lineage>
        <taxon>Bacteria</taxon>
        <taxon>Bacillati</taxon>
        <taxon>Actinomycetota</taxon>
        <taxon>Actinomycetes</taxon>
        <taxon>Propionibacteriales</taxon>
        <taxon>Nocardioidaceae</taxon>
        <taxon>Nocardioides</taxon>
    </lineage>
</organism>
<dbReference type="Proteomes" id="UP001501495">
    <property type="component" value="Unassembled WGS sequence"/>
</dbReference>
<dbReference type="PROSITE" id="PS51318">
    <property type="entry name" value="TAT"/>
    <property type="match status" value="1"/>
</dbReference>
<evidence type="ECO:0000313" key="2">
    <source>
        <dbReference type="Proteomes" id="UP001501495"/>
    </source>
</evidence>
<keyword evidence="2" id="KW-1185">Reference proteome</keyword>
<reference evidence="2" key="1">
    <citation type="journal article" date="2019" name="Int. J. Syst. Evol. Microbiol.">
        <title>The Global Catalogue of Microorganisms (GCM) 10K type strain sequencing project: providing services to taxonomists for standard genome sequencing and annotation.</title>
        <authorList>
            <consortium name="The Broad Institute Genomics Platform"/>
            <consortium name="The Broad Institute Genome Sequencing Center for Infectious Disease"/>
            <person name="Wu L."/>
            <person name="Ma J."/>
        </authorList>
    </citation>
    <scope>NUCLEOTIDE SEQUENCE [LARGE SCALE GENOMIC DNA]</scope>
    <source>
        <strain evidence="2">JCM 16703</strain>
    </source>
</reference>
<dbReference type="PANTHER" id="PTHR34720:SF9">
    <property type="entry name" value="BLR4714 PROTEIN"/>
    <property type="match status" value="1"/>
</dbReference>
<sequence length="591" mass="57148">MTTKQGPQHPSPTRRRAAAGLAAAVTGLAGTGLGAGVLAAPATAGEADRSARVATIRVATEQQLRDAVRRAGGDRAVRIELTRDLTLRQDGEGPRRGDLDVAGTVTVIGAGRTIDARGIDRIFDVAEGGRLLLRGVGLTGGRAPEGENGGAVRSAGVLQVVGGSITASIARGELASGGAISNEGGELAVSRTVVRGNSATRAGGGIEAVGGTTELTGVSLRGNETGAVPGNGGGLHLTGEGTVTVVGGVVRDNVASAEGGGLWNSADGTMTVRGTRILQNEARGAAADQGGGGLYNDGGSLRVEKAVLEDNTATGTAGSGGGILNAAGVLTVVGGRIEGNTAVRAGGGIEAVAGSTVVEGTTVRANAAGATPGNGGGLHLTGAGTVEIVEATVVANTATAEGGGLWNSAEGTMTVRDSLIARNSAAGAGADQGGGGLYNDGGDLTVETSTVRDNLASGTAGSGGGLLDVGGSVQLDDTTFADNRSQRAGGAVETAAGTVQLTGVTMTGNITGTAPGNGGGLHVTGQGIVLWNGGTVTGNTASAQGGGLWNSATGLFVAVGLEIGDNTAPTGADSYNDGGLMLINLLPVLPG</sequence>
<dbReference type="InterPro" id="IPR006626">
    <property type="entry name" value="PbH1"/>
</dbReference>
<name>A0ABP7XE89_9ACTN</name>
<gene>
    <name evidence="1" type="ORF">GCM10022215_08050</name>
</gene>
<proteinExistence type="predicted"/>
<evidence type="ECO:0000313" key="1">
    <source>
        <dbReference type="EMBL" id="GAA4111962.1"/>
    </source>
</evidence>